<evidence type="ECO:0000313" key="2">
    <source>
        <dbReference type="Proteomes" id="UP001382727"/>
    </source>
</evidence>
<proteinExistence type="predicted"/>
<reference evidence="1 2" key="1">
    <citation type="submission" date="2024-02" db="EMBL/GenBank/DDBJ databases">
        <title>Janibacter sp. nov., isolated from gut of marine sandworm.</title>
        <authorList>
            <person name="Kim B."/>
            <person name="Jun M.O."/>
            <person name="Shin N.-R."/>
        </authorList>
    </citation>
    <scope>NUCLEOTIDE SEQUENCE [LARGE SCALE GENOMIC DNA]</scope>
    <source>
        <strain evidence="1 2">A1S7</strain>
    </source>
</reference>
<gene>
    <name evidence="1" type="ORF">V1351_15900</name>
</gene>
<dbReference type="RefSeq" id="WP_338749353.1">
    <property type="nucleotide sequence ID" value="NZ_CP144913.1"/>
</dbReference>
<protein>
    <submittedName>
        <fullName evidence="1">Uncharacterized protein</fullName>
    </submittedName>
</protein>
<evidence type="ECO:0000313" key="1">
    <source>
        <dbReference type="EMBL" id="WXB76406.1"/>
    </source>
</evidence>
<dbReference type="Proteomes" id="UP001382727">
    <property type="component" value="Chromosome"/>
</dbReference>
<dbReference type="EMBL" id="CP144913">
    <property type="protein sequence ID" value="WXB76406.1"/>
    <property type="molecule type" value="Genomic_DNA"/>
</dbReference>
<sequence length="261" mass="27773">MRLAVAVVDGTQSEESVRTWVREDVPLVVVAADDPVALSGWTQVSSATHVVVLTRPETHSQAKLQTTIAAGQYPQVAFSVLEREVPLLALAACGMTALESRADSTEVVAQLQSMLETTHAGVWLRRVHRLRAPQPKFTQHLRSMLPGGRGYIAAMSPEPLVVASAAASGAIAEHAGHFVSEETGDPMAREVLTEIFGAEGDTLPAVGSTAARYGSPGVEYVRLGRDDALPTHSCPVCSLTVSGRVCPFCRARLDHDSQETA</sequence>
<keyword evidence="2" id="KW-1185">Reference proteome</keyword>
<accession>A0ABZ2MH56</accession>
<organism evidence="1 2">
    <name type="scientific">Janibacter alittae</name>
    <dbReference type="NCBI Taxonomy" id="3115209"/>
    <lineage>
        <taxon>Bacteria</taxon>
        <taxon>Bacillati</taxon>
        <taxon>Actinomycetota</taxon>
        <taxon>Actinomycetes</taxon>
        <taxon>Micrococcales</taxon>
        <taxon>Intrasporangiaceae</taxon>
        <taxon>Janibacter</taxon>
    </lineage>
</organism>
<name>A0ABZ2MH56_9MICO</name>